<dbReference type="InterPro" id="IPR032789">
    <property type="entry name" value="T2SS-T3SS_pil_N"/>
</dbReference>
<accession>A0A2S8B5F6</accession>
<evidence type="ECO:0000313" key="7">
    <source>
        <dbReference type="Proteomes" id="UP000238954"/>
    </source>
</evidence>
<sequence>MTSKTHFKATALARTLAIGLIAATLISAPTQQASAQATQNASSSIDLSVGRGRLVSLSAPMTDIFVADDKVADVQVRSSRQLYVFGKAPGETSIYATDASGRVVYSTVARVGNNIETIDQMLALAMPEAKIVSNTMNGFVLLTGTVASPDDAAEAERLVQAFVGDQTKVLSRLRTATPLQVNLQVRIAEVNRSLVKEISGNLLTRDMTGGFLGGIFRGRSPGTITDIPAPTAVFPGSPVPRPYDPRTGLPITSTTLGTQYQFTTPAGTSSLAGAGRLFGLDLMASLDLGERSGLVATLAQPNLTAISGETADFLAGGEFPIPIPGNFAGTTIEYRKYGVSLAYTPTVLSNGRISLRVRPEVSELSTEGAIEMQGFQIPALTIRRAETTVELGSGESFMIAGLMNNRSIGAIDKIPGLGDVPILGTLFKSDSFKRGETELVIVVTPYLVQPVSANEIKLPTDAYQDSNDLARLLLNQTSDGVTGGDRPKPSLDTNVGDADRPRGGADVAPGFSLNKK</sequence>
<dbReference type="RefSeq" id="WP_105997902.1">
    <property type="nucleotide sequence ID" value="NZ_CM009578.1"/>
</dbReference>
<feature type="domain" description="Pilus formation protein N-terminal" evidence="5">
    <location>
        <begin position="42"/>
        <end position="111"/>
    </location>
</feature>
<dbReference type="GO" id="GO:0015627">
    <property type="term" value="C:type II protein secretion system complex"/>
    <property type="evidence" value="ECO:0007669"/>
    <property type="project" value="TreeGrafter"/>
</dbReference>
<feature type="domain" description="Type II/III secretion system secretin-like" evidence="4">
    <location>
        <begin position="290"/>
        <end position="448"/>
    </location>
</feature>
<name>A0A2S8B5F6_9SPHN</name>
<reference evidence="7" key="1">
    <citation type="submission" date="2017-11" db="EMBL/GenBank/DDBJ databases">
        <title>The complete genome sequence of Sphingopyxis pomeranensis sp. nov. strain WS5A3p.</title>
        <authorList>
            <person name="Kaminski M.A."/>
        </authorList>
    </citation>
    <scope>NUCLEOTIDE SEQUENCE [LARGE SCALE GENOMIC DNA]</scope>
    <source>
        <strain evidence="7">WS5A3p</strain>
    </source>
</reference>
<organism evidence="6 7">
    <name type="scientific">Sphingopyxis lindanitolerans</name>
    <dbReference type="NCBI Taxonomy" id="2054227"/>
    <lineage>
        <taxon>Bacteria</taxon>
        <taxon>Pseudomonadati</taxon>
        <taxon>Pseudomonadota</taxon>
        <taxon>Alphaproteobacteria</taxon>
        <taxon>Sphingomonadales</taxon>
        <taxon>Sphingomonadaceae</taxon>
        <taxon>Sphingopyxis</taxon>
    </lineage>
</organism>
<dbReference type="OrthoDB" id="9775455at2"/>
<dbReference type="Pfam" id="PF00263">
    <property type="entry name" value="Secretin"/>
    <property type="match status" value="1"/>
</dbReference>
<dbReference type="PRINTS" id="PR00811">
    <property type="entry name" value="BCTERIALGSPD"/>
</dbReference>
<evidence type="ECO:0000256" key="2">
    <source>
        <dbReference type="SAM" id="MobiDB-lite"/>
    </source>
</evidence>
<keyword evidence="7" id="KW-1185">Reference proteome</keyword>
<dbReference type="InterPro" id="IPR004846">
    <property type="entry name" value="T2SS/T3SS_dom"/>
</dbReference>
<keyword evidence="3" id="KW-0732">Signal</keyword>
<evidence type="ECO:0000259" key="4">
    <source>
        <dbReference type="Pfam" id="PF00263"/>
    </source>
</evidence>
<dbReference type="Proteomes" id="UP000238954">
    <property type="component" value="Chromosome"/>
</dbReference>
<dbReference type="AlphaFoldDB" id="A0A2S8B5F6"/>
<evidence type="ECO:0000259" key="5">
    <source>
        <dbReference type="Pfam" id="PF13629"/>
    </source>
</evidence>
<dbReference type="InterPro" id="IPR001775">
    <property type="entry name" value="GspD/PilQ"/>
</dbReference>
<gene>
    <name evidence="6" type="ORF">CVO77_03445</name>
</gene>
<dbReference type="PANTHER" id="PTHR30332">
    <property type="entry name" value="PROBABLE GENERAL SECRETION PATHWAY PROTEIN D"/>
    <property type="match status" value="1"/>
</dbReference>
<dbReference type="Pfam" id="PF13629">
    <property type="entry name" value="T2SS-T3SS_pil_N"/>
    <property type="match status" value="1"/>
</dbReference>
<feature type="region of interest" description="Disordered" evidence="2">
    <location>
        <begin position="477"/>
        <end position="516"/>
    </location>
</feature>
<dbReference type="PANTHER" id="PTHR30332:SF17">
    <property type="entry name" value="TYPE IV PILIATION SYSTEM PROTEIN DR_0774-RELATED"/>
    <property type="match status" value="1"/>
</dbReference>
<comment type="similarity">
    <text evidence="1">Belongs to the bacterial secretin family.</text>
</comment>
<proteinExistence type="inferred from homology"/>
<evidence type="ECO:0000256" key="1">
    <source>
        <dbReference type="RuleBase" id="RU004003"/>
    </source>
</evidence>
<dbReference type="EMBL" id="PHFW01000002">
    <property type="protein sequence ID" value="PQM27641.1"/>
    <property type="molecule type" value="Genomic_DNA"/>
</dbReference>
<dbReference type="GO" id="GO:0009306">
    <property type="term" value="P:protein secretion"/>
    <property type="evidence" value="ECO:0007669"/>
    <property type="project" value="InterPro"/>
</dbReference>
<protein>
    <submittedName>
        <fullName evidence="6">Secretion system protein</fullName>
    </submittedName>
</protein>
<feature type="chain" id="PRO_5015497277" evidence="3">
    <location>
        <begin position="36"/>
        <end position="516"/>
    </location>
</feature>
<comment type="caution">
    <text evidence="6">The sequence shown here is derived from an EMBL/GenBank/DDBJ whole genome shotgun (WGS) entry which is preliminary data.</text>
</comment>
<dbReference type="InterPro" id="IPR050810">
    <property type="entry name" value="Bact_Secretion_Sys_Channel"/>
</dbReference>
<feature type="signal peptide" evidence="3">
    <location>
        <begin position="1"/>
        <end position="35"/>
    </location>
</feature>
<evidence type="ECO:0000313" key="6">
    <source>
        <dbReference type="EMBL" id="PQM27641.1"/>
    </source>
</evidence>
<evidence type="ECO:0000256" key="3">
    <source>
        <dbReference type="SAM" id="SignalP"/>
    </source>
</evidence>